<feature type="transmembrane region" description="Helical" evidence="1">
    <location>
        <begin position="16"/>
        <end position="38"/>
    </location>
</feature>
<organism evidence="2 3">
    <name type="scientific">Blautia liquoris</name>
    <dbReference type="NCBI Taxonomy" id="2779518"/>
    <lineage>
        <taxon>Bacteria</taxon>
        <taxon>Bacillati</taxon>
        <taxon>Bacillota</taxon>
        <taxon>Clostridia</taxon>
        <taxon>Lachnospirales</taxon>
        <taxon>Lachnospiraceae</taxon>
        <taxon>Blautia</taxon>
    </lineage>
</organism>
<keyword evidence="3" id="KW-1185">Reference proteome</keyword>
<dbReference type="EMBL" id="CP063304">
    <property type="protein sequence ID" value="QOV20851.1"/>
    <property type="molecule type" value="Genomic_DNA"/>
</dbReference>
<sequence>METQQYAQKILRVGKALLAAYVVTAVCLLTVAFLLLKLDLSQSNVSVGIIVTYLVSCFLGGFILGKTMEQRKFLWGMVLGIIYFLITLIISLVAFHGISSSVNHLFTTLLICIAGGMAGGMVS</sequence>
<evidence type="ECO:0000313" key="2">
    <source>
        <dbReference type="EMBL" id="QOV20851.1"/>
    </source>
</evidence>
<dbReference type="Proteomes" id="UP000593601">
    <property type="component" value="Chromosome"/>
</dbReference>
<gene>
    <name evidence="2" type="ORF">INP51_08040</name>
</gene>
<keyword evidence="1" id="KW-1133">Transmembrane helix</keyword>
<name>A0A7M2RLA9_9FIRM</name>
<accession>A0A7M2RLA9</accession>
<dbReference type="NCBIfam" id="TIGR04086">
    <property type="entry name" value="TIGR04086_membr"/>
    <property type="match status" value="1"/>
</dbReference>
<dbReference type="RefSeq" id="WP_193737165.1">
    <property type="nucleotide sequence ID" value="NZ_CP063304.1"/>
</dbReference>
<evidence type="ECO:0000256" key="1">
    <source>
        <dbReference type="SAM" id="Phobius"/>
    </source>
</evidence>
<keyword evidence="1" id="KW-0472">Membrane</keyword>
<dbReference type="Pfam" id="PF12670">
    <property type="entry name" value="DUF3792"/>
    <property type="match status" value="1"/>
</dbReference>
<feature type="transmembrane region" description="Helical" evidence="1">
    <location>
        <begin position="44"/>
        <end position="64"/>
    </location>
</feature>
<keyword evidence="1" id="KW-0812">Transmembrane</keyword>
<feature type="transmembrane region" description="Helical" evidence="1">
    <location>
        <begin position="104"/>
        <end position="122"/>
    </location>
</feature>
<proteinExistence type="predicted"/>
<dbReference type="KEGG" id="bliq:INP51_08040"/>
<reference evidence="2 3" key="1">
    <citation type="submission" date="2020-10" db="EMBL/GenBank/DDBJ databases">
        <title>Blautia liquoris sp.nov., isolated from the mud in a fermentation cellar used for the production of Chinese strong-flavoured liquor.</title>
        <authorList>
            <person name="Lu L."/>
        </authorList>
    </citation>
    <scope>NUCLEOTIDE SEQUENCE [LARGE SCALE GENOMIC DNA]</scope>
    <source>
        <strain evidence="2 3">LZLJ-3</strain>
    </source>
</reference>
<dbReference type="AlphaFoldDB" id="A0A7M2RLA9"/>
<evidence type="ECO:0000313" key="3">
    <source>
        <dbReference type="Proteomes" id="UP000593601"/>
    </source>
</evidence>
<protein>
    <submittedName>
        <fullName evidence="2">TIGR04086 family membrane protein</fullName>
    </submittedName>
</protein>
<feature type="transmembrane region" description="Helical" evidence="1">
    <location>
        <begin position="73"/>
        <end position="98"/>
    </location>
</feature>
<dbReference type="InterPro" id="IPR023804">
    <property type="entry name" value="DUF3792_TM"/>
</dbReference>